<evidence type="ECO:0000313" key="2">
    <source>
        <dbReference type="EMBL" id="MEX3744089.1"/>
    </source>
</evidence>
<reference evidence="2 3" key="1">
    <citation type="submission" date="2024-07" db="EMBL/GenBank/DDBJ databases">
        <title>Characterization of a bacterium isolated from hydrolysated instant sea cucumber by whole-genome sequencing and metabolomics.</title>
        <authorList>
            <person name="Luo X."/>
            <person name="Zhang Z."/>
            <person name="Zheng Z."/>
            <person name="Zhang W."/>
            <person name="Ming T."/>
            <person name="Jiao L."/>
            <person name="Su X."/>
            <person name="Kong F."/>
            <person name="Xu J."/>
        </authorList>
    </citation>
    <scope>NUCLEOTIDE SEQUENCE [LARGE SCALE GENOMIC DNA]</scope>
    <source>
        <strain evidence="2 3">XL-2024</strain>
    </source>
</reference>
<gene>
    <name evidence="2" type="ORF">AB1300_02950</name>
</gene>
<protein>
    <submittedName>
        <fullName evidence="2">CbrC family protein</fullName>
    </submittedName>
</protein>
<sequence>MTTSILEEWHEQRKNFNPSNPDRINQMHEFKEKLKLEEQTEENLRILVDVYCMLRMYADAYKIFTSIMDLGNKKDRKKFGSIKYYIDNPNFVKPLYPCKIREDQTTKTVIPEFKYLPNPLQSKIFEAEAVVTCDCCEQEVDVYYTGGIYAIEEVEYLCPTCIHIGAAAKKYDGTFQQDLINDKNVVNANFTEEVMCRTPGYVSWQGNNWMAHCSDYCAFIGYVGWSELVELGITERFENYTGFSNEELSESLMNNGHHQGYLFQCLECGLYVLFSDFS</sequence>
<dbReference type="EMBL" id="JBFRHK010000001">
    <property type="protein sequence ID" value="MEX3744089.1"/>
    <property type="molecule type" value="Genomic_DNA"/>
</dbReference>
<dbReference type="InterPro" id="IPR005363">
    <property type="entry name" value="UPF0167"/>
</dbReference>
<dbReference type="Pfam" id="PF03691">
    <property type="entry name" value="UPF0167"/>
    <property type="match status" value="1"/>
</dbReference>
<dbReference type="RefSeq" id="WP_368635100.1">
    <property type="nucleotide sequence ID" value="NZ_JBFRHK010000001.1"/>
</dbReference>
<evidence type="ECO:0000256" key="1">
    <source>
        <dbReference type="ARBA" id="ARBA00008525"/>
    </source>
</evidence>
<dbReference type="Proteomes" id="UP001558534">
    <property type="component" value="Unassembled WGS sequence"/>
</dbReference>
<name>A0ABV3VT65_9BACI</name>
<organism evidence="2 3">
    <name type="scientific">Lysinibacillus xylanilyticus</name>
    <dbReference type="NCBI Taxonomy" id="582475"/>
    <lineage>
        <taxon>Bacteria</taxon>
        <taxon>Bacillati</taxon>
        <taxon>Bacillota</taxon>
        <taxon>Bacilli</taxon>
        <taxon>Bacillales</taxon>
        <taxon>Bacillaceae</taxon>
        <taxon>Lysinibacillus</taxon>
    </lineage>
</organism>
<comment type="similarity">
    <text evidence="1">Belongs to the UPF0167 family.</text>
</comment>
<accession>A0ABV3VT65</accession>
<keyword evidence="3" id="KW-1185">Reference proteome</keyword>
<comment type="caution">
    <text evidence="2">The sequence shown here is derived from an EMBL/GenBank/DDBJ whole genome shotgun (WGS) entry which is preliminary data.</text>
</comment>
<proteinExistence type="inferred from homology"/>
<evidence type="ECO:0000313" key="3">
    <source>
        <dbReference type="Proteomes" id="UP001558534"/>
    </source>
</evidence>